<gene>
    <name evidence="6" type="ORF">PQO03_17130</name>
</gene>
<organism evidence="6 7">
    <name type="scientific">Lentisphaera profundi</name>
    <dbReference type="NCBI Taxonomy" id="1658616"/>
    <lineage>
        <taxon>Bacteria</taxon>
        <taxon>Pseudomonadati</taxon>
        <taxon>Lentisphaerota</taxon>
        <taxon>Lentisphaeria</taxon>
        <taxon>Lentisphaerales</taxon>
        <taxon>Lentisphaeraceae</taxon>
        <taxon>Lentisphaera</taxon>
    </lineage>
</organism>
<accession>A0ABY7VV15</accession>
<keyword evidence="3" id="KW-1133">Transmembrane helix</keyword>
<dbReference type="Gene3D" id="2.40.30.170">
    <property type="match status" value="1"/>
</dbReference>
<dbReference type="Pfam" id="PF25973">
    <property type="entry name" value="BSH_CzcB"/>
    <property type="match status" value="1"/>
</dbReference>
<feature type="domain" description="CzcB-like barrel-sandwich hybrid" evidence="5">
    <location>
        <begin position="88"/>
        <end position="273"/>
    </location>
</feature>
<evidence type="ECO:0000256" key="2">
    <source>
        <dbReference type="ARBA" id="ARBA00023054"/>
    </source>
</evidence>
<dbReference type="RefSeq" id="WP_274152012.1">
    <property type="nucleotide sequence ID" value="NZ_CP117812.1"/>
</dbReference>
<dbReference type="PANTHER" id="PTHR32347:SF23">
    <property type="entry name" value="BLL5650 PROTEIN"/>
    <property type="match status" value="1"/>
</dbReference>
<reference evidence="6 7" key="1">
    <citation type="submission" date="2023-02" db="EMBL/GenBank/DDBJ databases">
        <title>Genome sequence of Lentisphaera profundi SAORIC-696.</title>
        <authorList>
            <person name="Kim e."/>
            <person name="Cho J.-C."/>
            <person name="Choi A."/>
            <person name="Kang I."/>
        </authorList>
    </citation>
    <scope>NUCLEOTIDE SEQUENCE [LARGE SCALE GENOMIC DNA]</scope>
    <source>
        <strain evidence="6 7">SAORIC-696</strain>
    </source>
</reference>
<evidence type="ECO:0000256" key="1">
    <source>
        <dbReference type="ARBA" id="ARBA00004196"/>
    </source>
</evidence>
<dbReference type="InterPro" id="IPR058792">
    <property type="entry name" value="Beta-barrel_RND_2"/>
</dbReference>
<name>A0ABY7VV15_9BACT</name>
<dbReference type="Gene3D" id="2.40.50.100">
    <property type="match status" value="1"/>
</dbReference>
<comment type="subcellular location">
    <subcellularLocation>
        <location evidence="1">Cell envelope</location>
    </subcellularLocation>
</comment>
<keyword evidence="3" id="KW-0812">Transmembrane</keyword>
<evidence type="ECO:0000259" key="5">
    <source>
        <dbReference type="Pfam" id="PF25973"/>
    </source>
</evidence>
<dbReference type="InterPro" id="IPR058647">
    <property type="entry name" value="BSH_CzcB-like"/>
</dbReference>
<evidence type="ECO:0000313" key="7">
    <source>
        <dbReference type="Proteomes" id="UP001214250"/>
    </source>
</evidence>
<evidence type="ECO:0000256" key="3">
    <source>
        <dbReference type="SAM" id="Phobius"/>
    </source>
</evidence>
<keyword evidence="3" id="KW-0472">Membrane</keyword>
<dbReference type="PANTHER" id="PTHR32347">
    <property type="entry name" value="EFFLUX SYSTEM COMPONENT YKNX-RELATED"/>
    <property type="match status" value="1"/>
</dbReference>
<feature type="domain" description="CusB-like beta-barrel" evidence="4">
    <location>
        <begin position="290"/>
        <end position="362"/>
    </location>
</feature>
<proteinExistence type="predicted"/>
<dbReference type="InterPro" id="IPR011053">
    <property type="entry name" value="Single_hybrid_motif"/>
</dbReference>
<sequence length="445" mass="49675">MKSLFENDTPTDIKAPKRRFLYIIPLFLLIIIAGFLFTAGKDKFFPPPQYDIARARLAESGTSVQSGQTLFQAAGWVHASPYPIRATALVSGVVDEIFVKGGDKVEKGQVLASLNTEDLELKLLEAKSKHQELKLNSAQYLLAIEVLKAKIKENHSLTETAQAVATTAKNRFERLKQSGPGVSKFTQEQAELEHLEELSKIKQFNFKNEVIEAQIKQSHHQISIAESQVAIQDIKIKKIKLDLSRSEIKAPANGIIQKMYARVGRKQMLSSDNEVSTTVAEIFDPTQILIKVDVPLNELNKVQIGQDAKVNLESIKETLTGKVIAIEGEADYQKNTLEVQVGITGGHPNLRPQMLAQVEFISSHKAQKIESKESVFIHRECLLNNSLYLIDLEGRIKIQKVQLGERKNGEWQEISSGLQAGQKAIYQPSNELKNGLSIKTGRIYE</sequence>
<dbReference type="SUPFAM" id="SSF111369">
    <property type="entry name" value="HlyD-like secretion proteins"/>
    <property type="match status" value="1"/>
</dbReference>
<dbReference type="SUPFAM" id="SSF51230">
    <property type="entry name" value="Single hybrid motif"/>
    <property type="match status" value="1"/>
</dbReference>
<feature type="transmembrane region" description="Helical" evidence="3">
    <location>
        <begin position="20"/>
        <end position="39"/>
    </location>
</feature>
<protein>
    <submittedName>
        <fullName evidence="6">Efflux RND transporter periplasmic adaptor subunit</fullName>
    </submittedName>
</protein>
<keyword evidence="7" id="KW-1185">Reference proteome</keyword>
<dbReference type="InterPro" id="IPR050465">
    <property type="entry name" value="UPF0194_transport"/>
</dbReference>
<keyword evidence="2" id="KW-0175">Coiled coil</keyword>
<dbReference type="Pfam" id="PF25954">
    <property type="entry name" value="Beta-barrel_RND_2"/>
    <property type="match status" value="1"/>
</dbReference>
<evidence type="ECO:0000259" key="4">
    <source>
        <dbReference type="Pfam" id="PF25954"/>
    </source>
</evidence>
<dbReference type="Proteomes" id="UP001214250">
    <property type="component" value="Chromosome 2"/>
</dbReference>
<dbReference type="EMBL" id="CP117812">
    <property type="protein sequence ID" value="WDE97552.1"/>
    <property type="molecule type" value="Genomic_DNA"/>
</dbReference>
<evidence type="ECO:0000313" key="6">
    <source>
        <dbReference type="EMBL" id="WDE97552.1"/>
    </source>
</evidence>